<keyword evidence="4" id="KW-0653">Protein transport</keyword>
<evidence type="ECO:0000256" key="1">
    <source>
        <dbReference type="ARBA" id="ARBA00004567"/>
    </source>
</evidence>
<evidence type="ECO:0000256" key="2">
    <source>
        <dbReference type="ARBA" id="ARBA00022448"/>
    </source>
</evidence>
<evidence type="ECO:0000259" key="8">
    <source>
        <dbReference type="PROSITE" id="PS51434"/>
    </source>
</evidence>
<dbReference type="PANTHER" id="PTHR23198:SF26">
    <property type="entry name" value="NUCLEAR PORE COMPLEX PROTEIN NUP96"/>
    <property type="match status" value="1"/>
</dbReference>
<dbReference type="Pfam" id="PF04096">
    <property type="entry name" value="Nucleoporin2"/>
    <property type="match status" value="1"/>
</dbReference>
<dbReference type="InterPro" id="IPR037665">
    <property type="entry name" value="Nucleoporin_S59-like"/>
</dbReference>
<keyword evidence="6" id="KW-0906">Nuclear pore complex</keyword>
<keyword evidence="7" id="KW-0539">Nucleus</keyword>
<dbReference type="GO" id="GO:0017056">
    <property type="term" value="F:structural constituent of nuclear pore"/>
    <property type="evidence" value="ECO:0007669"/>
    <property type="project" value="EnsemblPlants"/>
</dbReference>
<evidence type="ECO:0000313" key="10">
    <source>
        <dbReference type="Proteomes" id="UP000316621"/>
    </source>
</evidence>
<evidence type="ECO:0000256" key="4">
    <source>
        <dbReference type="ARBA" id="ARBA00022927"/>
    </source>
</evidence>
<keyword evidence="3" id="KW-0509">mRNA transport</keyword>
<evidence type="ECO:0000313" key="9">
    <source>
        <dbReference type="EMBL" id="RZC49254.1"/>
    </source>
</evidence>
<evidence type="ECO:0000256" key="6">
    <source>
        <dbReference type="ARBA" id="ARBA00023132"/>
    </source>
</evidence>
<dbReference type="AlphaFoldDB" id="A0A4Y7IK29"/>
<feature type="domain" description="Peptidase S59" evidence="8">
    <location>
        <begin position="69"/>
        <end position="205"/>
    </location>
</feature>
<dbReference type="PROSITE" id="PS51434">
    <property type="entry name" value="NUP_C"/>
    <property type="match status" value="1"/>
</dbReference>
<dbReference type="SUPFAM" id="SSF82215">
    <property type="entry name" value="C-terminal autoproteolytic domain of nucleoporin nup98"/>
    <property type="match status" value="1"/>
</dbReference>
<evidence type="ECO:0000256" key="3">
    <source>
        <dbReference type="ARBA" id="ARBA00022816"/>
    </source>
</evidence>
<dbReference type="FunFam" id="1.25.40.690:FF:000002">
    <property type="entry name" value="Nuclear pore complex protein NUP96"/>
    <property type="match status" value="1"/>
</dbReference>
<dbReference type="Pfam" id="PF12110">
    <property type="entry name" value="Nup96"/>
    <property type="match status" value="1"/>
</dbReference>
<dbReference type="GO" id="GO:0051028">
    <property type="term" value="P:mRNA transport"/>
    <property type="evidence" value="ECO:0007669"/>
    <property type="project" value="UniProtKB-KW"/>
</dbReference>
<dbReference type="STRING" id="3469.A0A4Y7IK29"/>
<organism evidence="9 10">
    <name type="scientific">Papaver somniferum</name>
    <name type="common">Opium poppy</name>
    <dbReference type="NCBI Taxonomy" id="3469"/>
    <lineage>
        <taxon>Eukaryota</taxon>
        <taxon>Viridiplantae</taxon>
        <taxon>Streptophyta</taxon>
        <taxon>Embryophyta</taxon>
        <taxon>Tracheophyta</taxon>
        <taxon>Spermatophyta</taxon>
        <taxon>Magnoliopsida</taxon>
        <taxon>Ranunculales</taxon>
        <taxon>Papaveraceae</taxon>
        <taxon>Papaveroideae</taxon>
        <taxon>Papaver</taxon>
    </lineage>
</organism>
<sequence>MASGSTISHTGISYELHKMKSKVSRASCEGGFEVGSGLNISSQFKKRKVSAKMDSRSSDMEEFLPVLRLSDYFMEPSVEVLAEKEGADPGYCSRVQNFTVGRFGYGFVKFLGETDVRWLNLDQIVKFDRHNIVVYEDEMDKPEVGEALNKPAEVVLFLQLRSHALEADNLDNIVKKLKSSTERQGACFVSFDSTKVEWKFIVPHFSRFGLSDDDKEDIIMDDTNAVQHAGQMDDDDELTEDDEDLPIGPTGSVLSHSLPAHLGLDPIKMQEMKMVMFPMEEEDVEDFDEPFSHEKQSFVKEHVQPTVQYSMRKMSQRISPLTVRRTPQALLEYRKNGTESVPPGTILMTSQNKGMPLRTAKVDGFKLDLKYETPITKSQSSNVVDAALFMGRSFRVGWGPNGVLLHTGNPVGKADAGKGLSSVIHVEEVAVDKVVRDESNKVKKELIDFCFTSPLNLHKSIDHETTEVEVGSSKIKLRKIVSNRVVLQEICRGHIGIVEKQLDVPGLSSSARTVLMHQVTIWELIKVLFSARETSGCLKPIDVDDEEDMMHDKDGSLDIDLEALPYVRRAEFSYWLQESVSHRVQDEISYLNDSNYLQQILLHLTGKQLGEAMELAASRGDVRLSCLLSQAGGSMVNRGDVAQQLDHWRINGLDFSFIEKNRLQLYELLAGNIQGALDISKLDWKRFLGSLMWYQLPPDTSLPNIVDTYEQLLYEDRAPYPVPIYIDEGTLEDAARWNVGDRYDLAYYLMLLHANKKKDFGLLKTMFSAFSSTYDALDYHMIWHQRAILEAVGAFSSNDLHVLDMSLVSQLLCLGQYHWAIYVVLHMPYHEDYPYLQANVISEILFRYCEFWSAQETQKKFIEELGIPKAWCHEALAVYFHYHGDLSEALENYLECSNWPKAHSIFMTSVAHSLFLSAKHDEVWRLAISMEGHKSEIADWDLGAGIYISFYSLKSSLQEDAMGEVDSMETKNRDCRDFFGRLKESMAIWGNKLAVDARATYSKMAEKICNLLLSSGEECPIREVQLNSFDTIVKAPLPEDLRSWHLQEAVALFTDYLSEAS</sequence>
<reference evidence="9 10" key="1">
    <citation type="journal article" date="2018" name="Science">
        <title>The opium poppy genome and morphinan production.</title>
        <authorList>
            <person name="Guo L."/>
            <person name="Winzer T."/>
            <person name="Yang X."/>
            <person name="Li Y."/>
            <person name="Ning Z."/>
            <person name="He Z."/>
            <person name="Teodor R."/>
            <person name="Lu Y."/>
            <person name="Bowser T.A."/>
            <person name="Graham I.A."/>
            <person name="Ye K."/>
        </authorList>
    </citation>
    <scope>NUCLEOTIDE SEQUENCE [LARGE SCALE GENOMIC DNA]</scope>
    <source>
        <strain evidence="10">cv. HN1</strain>
        <tissue evidence="9">Leaves</tissue>
    </source>
</reference>
<dbReference type="Gramene" id="RZC49254">
    <property type="protein sequence ID" value="RZC49254"/>
    <property type="gene ID" value="C5167_017676"/>
</dbReference>
<name>A0A4Y7IK29_PAPSO</name>
<accession>A0A4Y7IK29</accession>
<dbReference type="GO" id="GO:0005643">
    <property type="term" value="C:nuclear pore"/>
    <property type="evidence" value="ECO:0007669"/>
    <property type="project" value="UniProtKB-SubCell"/>
</dbReference>
<dbReference type="InterPro" id="IPR036903">
    <property type="entry name" value="Nup98_auto-Pept-S59_dom_sf"/>
</dbReference>
<dbReference type="InterPro" id="IPR021967">
    <property type="entry name" value="Nup98_C"/>
</dbReference>
<dbReference type="InterPro" id="IPR007230">
    <property type="entry name" value="Nup98_auto-Pept-S59_dom"/>
</dbReference>
<evidence type="ECO:0000256" key="5">
    <source>
        <dbReference type="ARBA" id="ARBA00023010"/>
    </source>
</evidence>
<dbReference type="Gene3D" id="3.30.1610.10">
    <property type="entry name" value="Peptidase S59, nucleoporin"/>
    <property type="match status" value="1"/>
</dbReference>
<dbReference type="GO" id="GO:0009733">
    <property type="term" value="P:response to auxin"/>
    <property type="evidence" value="ECO:0007669"/>
    <property type="project" value="EnsemblPlants"/>
</dbReference>
<dbReference type="GO" id="GO:0048574">
    <property type="term" value="P:long-day photoperiodism, flowering"/>
    <property type="evidence" value="ECO:0007669"/>
    <property type="project" value="EnsemblPlants"/>
</dbReference>
<keyword evidence="10" id="KW-1185">Reference proteome</keyword>
<dbReference type="EMBL" id="CM010716">
    <property type="protein sequence ID" value="RZC49254.1"/>
    <property type="molecule type" value="Genomic_DNA"/>
</dbReference>
<dbReference type="Gene3D" id="1.25.40.690">
    <property type="match status" value="1"/>
</dbReference>
<gene>
    <name evidence="9" type="ORF">C5167_017676</name>
</gene>
<dbReference type="OMA" id="RWKFEVD"/>
<evidence type="ECO:0000256" key="7">
    <source>
        <dbReference type="ARBA" id="ARBA00023242"/>
    </source>
</evidence>
<proteinExistence type="predicted"/>
<keyword evidence="2" id="KW-0813">Transport</keyword>
<keyword evidence="5" id="KW-0811">Translocation</keyword>
<dbReference type="PANTHER" id="PTHR23198">
    <property type="entry name" value="NUCLEOPORIN"/>
    <property type="match status" value="1"/>
</dbReference>
<dbReference type="Proteomes" id="UP000316621">
    <property type="component" value="Chromosome 2"/>
</dbReference>
<dbReference type="GO" id="GO:0031965">
    <property type="term" value="C:nuclear membrane"/>
    <property type="evidence" value="ECO:0007669"/>
    <property type="project" value="EnsemblPlants"/>
</dbReference>
<comment type="subcellular location">
    <subcellularLocation>
        <location evidence="1">Nucleus</location>
        <location evidence="1">Nuclear pore complex</location>
    </subcellularLocation>
</comment>
<dbReference type="GO" id="GO:0002758">
    <property type="term" value="P:innate immune response-activating signaling pathway"/>
    <property type="evidence" value="ECO:0007669"/>
    <property type="project" value="EnsemblPlants"/>
</dbReference>
<dbReference type="GO" id="GO:0015031">
    <property type="term" value="P:protein transport"/>
    <property type="evidence" value="ECO:0007669"/>
    <property type="project" value="UniProtKB-KW"/>
</dbReference>
<protein>
    <recommendedName>
        <fullName evidence="8">Peptidase S59 domain-containing protein</fullName>
    </recommendedName>
</protein>